<accession>A0A2G8SJ35</accession>
<feature type="region of interest" description="Disordered" evidence="1">
    <location>
        <begin position="1"/>
        <end position="52"/>
    </location>
</feature>
<dbReference type="EMBL" id="AYKW01000007">
    <property type="protein sequence ID" value="PIL33786.1"/>
    <property type="molecule type" value="Genomic_DNA"/>
</dbReference>
<gene>
    <name evidence="2" type="ORF">GSI_04411</name>
</gene>
<dbReference type="OrthoDB" id="3361009at2759"/>
<evidence type="ECO:0000313" key="2">
    <source>
        <dbReference type="EMBL" id="PIL33786.1"/>
    </source>
</evidence>
<evidence type="ECO:0000256" key="1">
    <source>
        <dbReference type="SAM" id="MobiDB-lite"/>
    </source>
</evidence>
<keyword evidence="3" id="KW-1185">Reference proteome</keyword>
<sequence length="141" mass="14818">MASITGAHTSTSPVPEAHPVAVSSDTKGPTSEFHPAPPSQTAEPTTVTTPPQQVYIAATQPDSGGRVTQTVNMQPARRASFSQKVVGYAKEIRGTILRNPETKDYGGKIRKGEEPWPPPSRHDDAHCETGSASDTSASPTG</sequence>
<feature type="compositionally biased region" description="Basic and acidic residues" evidence="1">
    <location>
        <begin position="100"/>
        <end position="127"/>
    </location>
</feature>
<protein>
    <submittedName>
        <fullName evidence="2">Uncharacterized protein</fullName>
    </submittedName>
</protein>
<dbReference type="Proteomes" id="UP000230002">
    <property type="component" value="Unassembled WGS sequence"/>
</dbReference>
<proteinExistence type="predicted"/>
<feature type="region of interest" description="Disordered" evidence="1">
    <location>
        <begin position="99"/>
        <end position="141"/>
    </location>
</feature>
<evidence type="ECO:0000313" key="3">
    <source>
        <dbReference type="Proteomes" id="UP000230002"/>
    </source>
</evidence>
<dbReference type="AlphaFoldDB" id="A0A2G8SJ35"/>
<reference evidence="2 3" key="1">
    <citation type="journal article" date="2015" name="Sci. Rep.">
        <title>Chromosome-level genome map provides insights into diverse defense mechanisms in the medicinal fungus Ganoderma sinense.</title>
        <authorList>
            <person name="Zhu Y."/>
            <person name="Xu J."/>
            <person name="Sun C."/>
            <person name="Zhou S."/>
            <person name="Xu H."/>
            <person name="Nelson D.R."/>
            <person name="Qian J."/>
            <person name="Song J."/>
            <person name="Luo H."/>
            <person name="Xiang L."/>
            <person name="Li Y."/>
            <person name="Xu Z."/>
            <person name="Ji A."/>
            <person name="Wang L."/>
            <person name="Lu S."/>
            <person name="Hayward A."/>
            <person name="Sun W."/>
            <person name="Li X."/>
            <person name="Schwartz D.C."/>
            <person name="Wang Y."/>
            <person name="Chen S."/>
        </authorList>
    </citation>
    <scope>NUCLEOTIDE SEQUENCE [LARGE SCALE GENOMIC DNA]</scope>
    <source>
        <strain evidence="2 3">ZZ0214-1</strain>
    </source>
</reference>
<organism evidence="2 3">
    <name type="scientific">Ganoderma sinense ZZ0214-1</name>
    <dbReference type="NCBI Taxonomy" id="1077348"/>
    <lineage>
        <taxon>Eukaryota</taxon>
        <taxon>Fungi</taxon>
        <taxon>Dikarya</taxon>
        <taxon>Basidiomycota</taxon>
        <taxon>Agaricomycotina</taxon>
        <taxon>Agaricomycetes</taxon>
        <taxon>Polyporales</taxon>
        <taxon>Polyporaceae</taxon>
        <taxon>Ganoderma</taxon>
    </lineage>
</organism>
<feature type="compositionally biased region" description="Polar residues" evidence="1">
    <location>
        <begin position="1"/>
        <end position="13"/>
    </location>
</feature>
<comment type="caution">
    <text evidence="2">The sequence shown here is derived from an EMBL/GenBank/DDBJ whole genome shotgun (WGS) entry which is preliminary data.</text>
</comment>
<feature type="compositionally biased region" description="Polar residues" evidence="1">
    <location>
        <begin position="130"/>
        <end position="141"/>
    </location>
</feature>
<name>A0A2G8SJ35_9APHY</name>